<protein>
    <submittedName>
        <fullName evidence="1">Uncharacterized protein</fullName>
    </submittedName>
</protein>
<organism evidence="1 2">
    <name type="scientific">Spartinivicinus marinus</name>
    <dbReference type="NCBI Taxonomy" id="2994442"/>
    <lineage>
        <taxon>Bacteria</taxon>
        <taxon>Pseudomonadati</taxon>
        <taxon>Pseudomonadota</taxon>
        <taxon>Gammaproteobacteria</taxon>
        <taxon>Oceanospirillales</taxon>
        <taxon>Zooshikellaceae</taxon>
        <taxon>Spartinivicinus</taxon>
    </lineage>
</organism>
<gene>
    <name evidence="1" type="ORF">H0A36_30995</name>
</gene>
<feature type="non-terminal residue" evidence="1">
    <location>
        <position position="1"/>
    </location>
</feature>
<evidence type="ECO:0000313" key="1">
    <source>
        <dbReference type="EMBL" id="NYZ70442.1"/>
    </source>
</evidence>
<dbReference type="Proteomes" id="UP000569732">
    <property type="component" value="Unassembled WGS sequence"/>
</dbReference>
<dbReference type="AlphaFoldDB" id="A0A853IF26"/>
<proteinExistence type="predicted"/>
<evidence type="ECO:0000313" key="2">
    <source>
        <dbReference type="Proteomes" id="UP000569732"/>
    </source>
</evidence>
<keyword evidence="2" id="KW-1185">Reference proteome</keyword>
<name>A0A853IF26_9GAMM</name>
<dbReference type="EMBL" id="JACCKB010000509">
    <property type="protein sequence ID" value="NYZ70442.1"/>
    <property type="molecule type" value="Genomic_DNA"/>
</dbReference>
<reference evidence="1 2" key="1">
    <citation type="submission" date="2020-07" db="EMBL/GenBank/DDBJ databases">
        <title>Endozoicomonas sp. nov., isolated from sediment.</title>
        <authorList>
            <person name="Gu T."/>
        </authorList>
    </citation>
    <scope>NUCLEOTIDE SEQUENCE [LARGE SCALE GENOMIC DNA]</scope>
    <source>
        <strain evidence="1 2">SM1973</strain>
    </source>
</reference>
<sequence>SKKRTTNLIAMAKRFERLAEQLEDSLEHGSRELALAVRKTAEGLKRGKCGMCGE</sequence>
<comment type="caution">
    <text evidence="1">The sequence shown here is derived from an EMBL/GenBank/DDBJ whole genome shotgun (WGS) entry which is preliminary data.</text>
</comment>
<accession>A0A853IF26</accession>